<dbReference type="AlphaFoldDB" id="A0A7T1AM61"/>
<dbReference type="InterPro" id="IPR038071">
    <property type="entry name" value="UROD/MetE-like_sf"/>
</dbReference>
<feature type="domain" description="Uroporphyrinogen decarboxylase (URO-D)" evidence="1">
    <location>
        <begin position="179"/>
        <end position="372"/>
    </location>
</feature>
<dbReference type="EMBL" id="CP065383">
    <property type="protein sequence ID" value="QPM68463.1"/>
    <property type="molecule type" value="Genomic_DNA"/>
</dbReference>
<sequence>MKLSPRERIIRVLKHQGNLDRIPWSLHFGASSAFTPGSYKKFSEYTKISDVNDYYQLEVRVAHSDEEEPHFHTSSSNLGLRMLSNGVKEDYFDPSLPQGTSLTPWGVGLIEWPDNPGSEQMVHPLANKNNLKSIEEYPIPGIDQNSFSIVQRRVQEIMSKGYISSAYCGSLYEWSHWLRGMETFMIDLMTRPDFAQTLLRKVAEFTDKFARAHAEAGVEILCFYDDYGMQSCLQINPSLWRKFIKPEWERIIRGLHSDYPDRYFFLHSCGNIEQIIPDLIQVGFDILHPIQPECQNSERIIRQYGDRISFWGTISVQNTLPFGTIDDVEKEVKSRMDLARLIPSLIVAPSNTLGQEIPVQNIIAYIKACQKYCHIKC</sequence>
<dbReference type="RefSeq" id="WP_218110968.1">
    <property type="nucleotide sequence ID" value="NZ_CP065383.1"/>
</dbReference>
<name>A0A7T1AM61_ATRLM</name>
<dbReference type="PANTHER" id="PTHR47099">
    <property type="entry name" value="METHYLCOBAMIDE:COM METHYLTRANSFERASE MTBA"/>
    <property type="match status" value="1"/>
</dbReference>
<dbReference type="InterPro" id="IPR052024">
    <property type="entry name" value="Methanogen_methyltrans"/>
</dbReference>
<dbReference type="GO" id="GO:0004853">
    <property type="term" value="F:uroporphyrinogen decarboxylase activity"/>
    <property type="evidence" value="ECO:0007669"/>
    <property type="project" value="InterPro"/>
</dbReference>
<dbReference type="Pfam" id="PF01208">
    <property type="entry name" value="URO-D"/>
    <property type="match status" value="1"/>
</dbReference>
<accession>A0A7T1AM61</accession>
<evidence type="ECO:0000313" key="3">
    <source>
        <dbReference type="Proteomes" id="UP000594463"/>
    </source>
</evidence>
<proteinExistence type="predicted"/>
<dbReference type="Proteomes" id="UP000594463">
    <property type="component" value="Chromosome"/>
</dbReference>
<dbReference type="GO" id="GO:0006779">
    <property type="term" value="P:porphyrin-containing compound biosynthetic process"/>
    <property type="evidence" value="ECO:0007669"/>
    <property type="project" value="InterPro"/>
</dbReference>
<evidence type="ECO:0000313" key="2">
    <source>
        <dbReference type="EMBL" id="QPM68463.1"/>
    </source>
</evidence>
<reference evidence="2 3" key="1">
    <citation type="journal article" date="2021" name="Nat. Commun.">
        <title>Isolation of a member of the candidate phylum Atribacteria reveals a unique cell membrane structure.</title>
        <authorList>
            <person name="Taiki K."/>
            <person name="Nobu M.K."/>
            <person name="Kusada H."/>
            <person name="Meng X.-Y."/>
            <person name="Hosoki N."/>
            <person name="Uematsu K."/>
            <person name="Yoshioka H."/>
            <person name="Kamagata Y."/>
            <person name="Tamaki H."/>
        </authorList>
    </citation>
    <scope>NUCLEOTIDE SEQUENCE [LARGE SCALE GENOMIC DNA]</scope>
    <source>
        <strain evidence="2 3">RT761</strain>
    </source>
</reference>
<keyword evidence="3" id="KW-1185">Reference proteome</keyword>
<dbReference type="InterPro" id="IPR000257">
    <property type="entry name" value="Uroporphyrinogen_deCOase"/>
</dbReference>
<dbReference type="KEGG" id="alam:RT761_01683"/>
<dbReference type="PANTHER" id="PTHR47099:SF1">
    <property type="entry name" value="METHYLCOBAMIDE:COM METHYLTRANSFERASE MTBA"/>
    <property type="match status" value="1"/>
</dbReference>
<dbReference type="Gene3D" id="3.20.20.210">
    <property type="match status" value="1"/>
</dbReference>
<dbReference type="SUPFAM" id="SSF51726">
    <property type="entry name" value="UROD/MetE-like"/>
    <property type="match status" value="1"/>
</dbReference>
<organism evidence="2 3">
    <name type="scientific">Atribacter laminatus</name>
    <dbReference type="NCBI Taxonomy" id="2847778"/>
    <lineage>
        <taxon>Bacteria</taxon>
        <taxon>Pseudomonadati</taxon>
        <taxon>Atribacterota</taxon>
        <taxon>Atribacteria</taxon>
        <taxon>Atribacterales</taxon>
        <taxon>Atribacteraceae</taxon>
        <taxon>Atribacter</taxon>
    </lineage>
</organism>
<evidence type="ECO:0000259" key="1">
    <source>
        <dbReference type="Pfam" id="PF01208"/>
    </source>
</evidence>
<protein>
    <recommendedName>
        <fullName evidence="1">Uroporphyrinogen decarboxylase (URO-D) domain-containing protein</fullName>
    </recommendedName>
</protein>
<gene>
    <name evidence="2" type="ORF">RT761_01683</name>
</gene>